<comment type="subcellular location">
    <subcellularLocation>
        <location evidence="1">Membrane</location>
        <topology evidence="1">Single-pass type IV membrane protein</topology>
    </subcellularLocation>
</comment>
<evidence type="ECO:0000313" key="10">
    <source>
        <dbReference type="EMBL" id="KAA8565053.1"/>
    </source>
</evidence>
<dbReference type="Pfam" id="PF00804">
    <property type="entry name" value="Syntaxin"/>
    <property type="match status" value="1"/>
</dbReference>
<evidence type="ECO:0000256" key="2">
    <source>
        <dbReference type="ARBA" id="ARBA00009063"/>
    </source>
</evidence>
<feature type="region of interest" description="Disordered" evidence="7">
    <location>
        <begin position="1"/>
        <end position="63"/>
    </location>
</feature>
<name>A0A5M9J9P8_MONFR</name>
<evidence type="ECO:0000256" key="8">
    <source>
        <dbReference type="SAM" id="Phobius"/>
    </source>
</evidence>
<dbReference type="EMBL" id="VICG01000014">
    <property type="protein sequence ID" value="KAA8565053.1"/>
    <property type="molecule type" value="Genomic_DNA"/>
</dbReference>
<dbReference type="Pfam" id="PF05739">
    <property type="entry name" value="SNARE"/>
    <property type="match status" value="1"/>
</dbReference>
<evidence type="ECO:0000256" key="6">
    <source>
        <dbReference type="SAM" id="Coils"/>
    </source>
</evidence>
<evidence type="ECO:0000256" key="4">
    <source>
        <dbReference type="ARBA" id="ARBA00022989"/>
    </source>
</evidence>
<feature type="domain" description="T-SNARE coiled-coil homology" evidence="9">
    <location>
        <begin position="207"/>
        <end position="269"/>
    </location>
</feature>
<dbReference type="GO" id="GO:0006887">
    <property type="term" value="P:exocytosis"/>
    <property type="evidence" value="ECO:0007669"/>
    <property type="project" value="TreeGrafter"/>
</dbReference>
<dbReference type="GO" id="GO:0005886">
    <property type="term" value="C:plasma membrane"/>
    <property type="evidence" value="ECO:0007669"/>
    <property type="project" value="TreeGrafter"/>
</dbReference>
<feature type="transmembrane region" description="Helical" evidence="8">
    <location>
        <begin position="314"/>
        <end position="330"/>
    </location>
</feature>
<dbReference type="SUPFAM" id="SSF47661">
    <property type="entry name" value="t-snare proteins"/>
    <property type="match status" value="1"/>
</dbReference>
<organism evidence="10 11">
    <name type="scientific">Monilinia fructicola</name>
    <name type="common">Brown rot fungus</name>
    <name type="synonym">Ciboria fructicola</name>
    <dbReference type="NCBI Taxonomy" id="38448"/>
    <lineage>
        <taxon>Eukaryota</taxon>
        <taxon>Fungi</taxon>
        <taxon>Dikarya</taxon>
        <taxon>Ascomycota</taxon>
        <taxon>Pezizomycotina</taxon>
        <taxon>Leotiomycetes</taxon>
        <taxon>Helotiales</taxon>
        <taxon>Sclerotiniaceae</taxon>
        <taxon>Monilinia</taxon>
    </lineage>
</organism>
<comment type="similarity">
    <text evidence="2">Belongs to the syntaxin family.</text>
</comment>
<gene>
    <name evidence="10" type="ORF">EYC84_010815</name>
</gene>
<dbReference type="GO" id="GO:0048278">
    <property type="term" value="P:vesicle docking"/>
    <property type="evidence" value="ECO:0007669"/>
    <property type="project" value="TreeGrafter"/>
</dbReference>
<accession>A0A5M9J9P8</accession>
<evidence type="ECO:0000256" key="7">
    <source>
        <dbReference type="SAM" id="MobiDB-lite"/>
    </source>
</evidence>
<dbReference type="SMART" id="SM00397">
    <property type="entry name" value="t_SNARE"/>
    <property type="match status" value="1"/>
</dbReference>
<evidence type="ECO:0000256" key="5">
    <source>
        <dbReference type="ARBA" id="ARBA00023136"/>
    </source>
</evidence>
<feature type="coiled-coil region" evidence="6">
    <location>
        <begin position="129"/>
        <end position="156"/>
    </location>
</feature>
<keyword evidence="4 8" id="KW-1133">Transmembrane helix</keyword>
<evidence type="ECO:0000256" key="3">
    <source>
        <dbReference type="ARBA" id="ARBA00022692"/>
    </source>
</evidence>
<dbReference type="CDD" id="cd15849">
    <property type="entry name" value="SNARE_Sso1"/>
    <property type="match status" value="1"/>
</dbReference>
<evidence type="ECO:0000259" key="9">
    <source>
        <dbReference type="PROSITE" id="PS50192"/>
    </source>
</evidence>
<feature type="compositionally biased region" description="Low complexity" evidence="7">
    <location>
        <begin position="40"/>
        <end position="50"/>
    </location>
</feature>
<reference evidence="10 11" key="1">
    <citation type="submission" date="2019-06" db="EMBL/GenBank/DDBJ databases">
        <title>Genome Sequence of the Brown Rot Fungal Pathogen Monilinia fructicola.</title>
        <authorList>
            <person name="De Miccolis Angelini R.M."/>
            <person name="Landi L."/>
            <person name="Abate D."/>
            <person name="Pollastro S."/>
            <person name="Romanazzi G."/>
            <person name="Faretra F."/>
        </authorList>
    </citation>
    <scope>NUCLEOTIDE SEQUENCE [LARGE SCALE GENOMIC DNA]</scope>
    <source>
        <strain evidence="10 11">Mfrc123</strain>
    </source>
</reference>
<keyword evidence="6" id="KW-0175">Coiled coil</keyword>
<keyword evidence="11" id="KW-1185">Reference proteome</keyword>
<dbReference type="InterPro" id="IPR045242">
    <property type="entry name" value="Syntaxin"/>
</dbReference>
<evidence type="ECO:0000313" key="11">
    <source>
        <dbReference type="Proteomes" id="UP000322873"/>
    </source>
</evidence>
<dbReference type="PANTHER" id="PTHR19957">
    <property type="entry name" value="SYNTAXIN"/>
    <property type="match status" value="1"/>
</dbReference>
<comment type="caution">
    <text evidence="10">The sequence shown here is derived from an EMBL/GenBank/DDBJ whole genome shotgun (WGS) entry which is preliminary data.</text>
</comment>
<dbReference type="GO" id="GO:0012505">
    <property type="term" value="C:endomembrane system"/>
    <property type="evidence" value="ECO:0007669"/>
    <property type="project" value="TreeGrafter"/>
</dbReference>
<dbReference type="GO" id="GO:0006886">
    <property type="term" value="P:intracellular protein transport"/>
    <property type="evidence" value="ECO:0007669"/>
    <property type="project" value="TreeGrafter"/>
</dbReference>
<dbReference type="PANTHER" id="PTHR19957:SF307">
    <property type="entry name" value="PROTEIN SSO1-RELATED"/>
    <property type="match status" value="1"/>
</dbReference>
<dbReference type="AlphaFoldDB" id="A0A5M9J9P8"/>
<dbReference type="InterPro" id="IPR000727">
    <property type="entry name" value="T_SNARE_dom"/>
</dbReference>
<dbReference type="GO" id="GO:0000149">
    <property type="term" value="F:SNARE binding"/>
    <property type="evidence" value="ECO:0007669"/>
    <property type="project" value="TreeGrafter"/>
</dbReference>
<dbReference type="GO" id="GO:0006906">
    <property type="term" value="P:vesicle fusion"/>
    <property type="evidence" value="ECO:0007669"/>
    <property type="project" value="TreeGrafter"/>
</dbReference>
<dbReference type="Gene3D" id="1.20.58.70">
    <property type="match status" value="1"/>
</dbReference>
<keyword evidence="5 8" id="KW-0472">Membrane</keyword>
<dbReference type="VEuPathDB" id="FungiDB:MFRU_008g01190"/>
<dbReference type="GO" id="GO:0031201">
    <property type="term" value="C:SNARE complex"/>
    <property type="evidence" value="ECO:0007669"/>
    <property type="project" value="TreeGrafter"/>
</dbReference>
<feature type="transmembrane region" description="Helical" evidence="8">
    <location>
        <begin position="281"/>
        <end position="302"/>
    </location>
</feature>
<dbReference type="InterPro" id="IPR006011">
    <property type="entry name" value="Syntaxin_N"/>
</dbReference>
<dbReference type="GO" id="GO:0005484">
    <property type="term" value="F:SNAP receptor activity"/>
    <property type="evidence" value="ECO:0007669"/>
    <property type="project" value="TreeGrafter"/>
</dbReference>
<dbReference type="Proteomes" id="UP000322873">
    <property type="component" value="Unassembled WGS sequence"/>
</dbReference>
<sequence length="348" mass="38763">MSYSQHYQGGGGNPYENSGAAEAGYGGNHLAQPGLSHEMSNYSNTSNYSSGAPGDIPPPSNNVLTQQQFLDRVDYAKSEIRSLSSNISQIATLHQRALSSPDSSSTASLEALVTETQLKNTKIRDQIKAHKAKRLKTEFENQLQQYREEELNYRNEYRRQIGRQYRIVNPEATEAEVEEASQMDWGSEGVFQTALKSNRSGQASSVLGAVRARHNELQRIEATLTDLASMFADMAQIVEAQDPVVEHTEQNAIKTAEDVDRGNTEIDKANEHARHRNRLKWWCFLVTILIILAIALGVGLGVGLAAKGNKGSCLLYIVWDITFLIFLFFLRRAFSSSLLFILGTTWVF</sequence>
<proteinExistence type="inferred from homology"/>
<keyword evidence="3 8" id="KW-0812">Transmembrane</keyword>
<protein>
    <recommendedName>
        <fullName evidence="9">t-SNARE coiled-coil homology domain-containing protein</fullName>
    </recommendedName>
</protein>
<dbReference type="InterPro" id="IPR010989">
    <property type="entry name" value="SNARE"/>
</dbReference>
<evidence type="ECO:0000256" key="1">
    <source>
        <dbReference type="ARBA" id="ARBA00004211"/>
    </source>
</evidence>
<dbReference type="PROSITE" id="PS50192">
    <property type="entry name" value="T_SNARE"/>
    <property type="match status" value="1"/>
</dbReference>